<dbReference type="EMBL" id="JACJII010000001">
    <property type="protein sequence ID" value="MBA9002642.1"/>
    <property type="molecule type" value="Genomic_DNA"/>
</dbReference>
<evidence type="ECO:0000313" key="2">
    <source>
        <dbReference type="Proteomes" id="UP000539313"/>
    </source>
</evidence>
<gene>
    <name evidence="1" type="ORF">HNR21_001524</name>
</gene>
<dbReference type="RefSeq" id="WP_119726691.1">
    <property type="nucleotide sequence ID" value="NZ_JACJII010000001.1"/>
</dbReference>
<protein>
    <submittedName>
        <fullName evidence="1">Uncharacterized protein</fullName>
    </submittedName>
</protein>
<evidence type="ECO:0000313" key="1">
    <source>
        <dbReference type="EMBL" id="MBA9002642.1"/>
    </source>
</evidence>
<keyword evidence="2" id="KW-1185">Reference proteome</keyword>
<reference evidence="1 2" key="1">
    <citation type="submission" date="2020-08" db="EMBL/GenBank/DDBJ databases">
        <title>Sequencing the genomes of 1000 actinobacteria strains.</title>
        <authorList>
            <person name="Klenk H.-P."/>
        </authorList>
    </citation>
    <scope>NUCLEOTIDE SEQUENCE [LARGE SCALE GENOMIC DNA]</scope>
    <source>
        <strain evidence="1 2">DSM 45823</strain>
    </source>
</reference>
<dbReference type="AlphaFoldDB" id="A0A7W3R7G1"/>
<proteinExistence type="predicted"/>
<name>A0A7W3R7G1_9ACTN</name>
<organism evidence="1 2">
    <name type="scientific">Thermomonospora cellulosilytica</name>
    <dbReference type="NCBI Taxonomy" id="1411118"/>
    <lineage>
        <taxon>Bacteria</taxon>
        <taxon>Bacillati</taxon>
        <taxon>Actinomycetota</taxon>
        <taxon>Actinomycetes</taxon>
        <taxon>Streptosporangiales</taxon>
        <taxon>Thermomonosporaceae</taxon>
        <taxon>Thermomonospora</taxon>
    </lineage>
</organism>
<accession>A0A7W3R7G1</accession>
<sequence length="142" mass="15825">MTHTTVPEPGPPDETAVSAAGKLSEALETVERARGHLYSFHQLIGGADFAAEEAAELLAQAGHKALADEVMTEIVGRNVLPGRWTYQVVDDFDATYYEPFRDLERRVRDRLTGGRKHVYEARLKEMRRTHGRPGHEATPEDG</sequence>
<comment type="caution">
    <text evidence="1">The sequence shown here is derived from an EMBL/GenBank/DDBJ whole genome shotgun (WGS) entry which is preliminary data.</text>
</comment>
<dbReference type="Proteomes" id="UP000539313">
    <property type="component" value="Unassembled WGS sequence"/>
</dbReference>